<dbReference type="OrthoDB" id="323192at2157"/>
<dbReference type="STRING" id="301967.A6E15_19190"/>
<protein>
    <recommendedName>
        <fullName evidence="1">YprB ribonuclease H-like domain-containing protein</fullName>
    </recommendedName>
</protein>
<dbReference type="InterPro" id="IPR038720">
    <property type="entry name" value="YprB_RNase_H-like_dom"/>
</dbReference>
<dbReference type="InterPro" id="IPR012337">
    <property type="entry name" value="RNaseH-like_sf"/>
</dbReference>
<dbReference type="SUPFAM" id="SSF53098">
    <property type="entry name" value="Ribonuclease H-like"/>
    <property type="match status" value="1"/>
</dbReference>
<comment type="caution">
    <text evidence="2">The sequence shown here is derived from an EMBL/GenBank/DDBJ whole genome shotgun (WGS) entry which is preliminary data.</text>
</comment>
<evidence type="ECO:0000313" key="3">
    <source>
        <dbReference type="Proteomes" id="UP000189370"/>
    </source>
</evidence>
<name>A0A1S8AR01_9EURY</name>
<evidence type="ECO:0000313" key="2">
    <source>
        <dbReference type="EMBL" id="OLZ39090.1"/>
    </source>
</evidence>
<dbReference type="Gene3D" id="3.30.420.10">
    <property type="entry name" value="Ribonuclease H-like superfamily/Ribonuclease H"/>
    <property type="match status" value="1"/>
</dbReference>
<gene>
    <name evidence="2" type="ORF">A6E15_19190</name>
</gene>
<feature type="domain" description="YprB ribonuclease H-like" evidence="1">
    <location>
        <begin position="16"/>
        <end position="116"/>
    </location>
</feature>
<dbReference type="EMBL" id="LWLN01000003">
    <property type="protein sequence ID" value="OLZ39090.1"/>
    <property type="molecule type" value="Genomic_DNA"/>
</dbReference>
<proteinExistence type="predicted"/>
<accession>A0A1S8AR01</accession>
<dbReference type="Proteomes" id="UP000189370">
    <property type="component" value="Unassembled WGS sequence"/>
</dbReference>
<evidence type="ECO:0000259" key="1">
    <source>
        <dbReference type="Pfam" id="PF13482"/>
    </source>
</evidence>
<dbReference type="Pfam" id="PF13482">
    <property type="entry name" value="RNase_H_2"/>
    <property type="match status" value="1"/>
</dbReference>
<reference evidence="3" key="1">
    <citation type="submission" date="2016-04" db="EMBL/GenBank/DDBJ databases">
        <authorList>
            <person name="Chen S.-C."/>
            <person name="Lai M.-C."/>
        </authorList>
    </citation>
    <scope>NUCLEOTIDE SEQUENCE [LARGE SCALE GENOMIC DNA]</scope>
    <source>
        <strain evidence="3">AB14</strain>
    </source>
</reference>
<dbReference type="RefSeq" id="WP_076148826.1">
    <property type="nucleotide sequence ID" value="NZ_LWLN01000003.1"/>
</dbReference>
<dbReference type="GO" id="GO:0003676">
    <property type="term" value="F:nucleic acid binding"/>
    <property type="evidence" value="ECO:0007669"/>
    <property type="project" value="InterPro"/>
</dbReference>
<organism evidence="2 3">
    <name type="scientific">Natrinema saccharevitans</name>
    <dbReference type="NCBI Taxonomy" id="301967"/>
    <lineage>
        <taxon>Archaea</taxon>
        <taxon>Methanobacteriati</taxon>
        <taxon>Methanobacteriota</taxon>
        <taxon>Stenosarchaea group</taxon>
        <taxon>Halobacteria</taxon>
        <taxon>Halobacteriales</taxon>
        <taxon>Natrialbaceae</taxon>
        <taxon>Natrinema</taxon>
    </lineage>
</organism>
<dbReference type="AlphaFoldDB" id="A0A1S8AR01"/>
<dbReference type="InterPro" id="IPR036397">
    <property type="entry name" value="RNaseH_sf"/>
</dbReference>
<sequence length="219" mass="24146">MRYDRDDPGYETLATLDIETTHYKASKGETVSVGIGVYDRADATLQYEPFHRAGPDDEAATITDALAFVENCGADALVSYHGQDFDLEFLADRLSLLDADPVVADAALEPHIDIFADRKAVCDRTGDKWPKLEECLASYDFPEPVTEWDGQPVTNTRFGEELGPAYLAALSDGDDERAGALRDVIDHYLVTDLEANLAIYHADCGLGFESEWLGTREAF</sequence>
<keyword evidence="3" id="KW-1185">Reference proteome</keyword>